<dbReference type="InterPro" id="IPR008012">
    <property type="entry name" value="Ump1"/>
</dbReference>
<evidence type="ECO:0000256" key="1">
    <source>
        <dbReference type="ARBA" id="ARBA00023186"/>
    </source>
</evidence>
<dbReference type="AlphaFoldDB" id="A0A9P4VQW5"/>
<name>A0A9P4VQW5_9PEZI</name>
<keyword evidence="1" id="KW-0143">Chaperone</keyword>
<dbReference type="PANTHER" id="PTHR12828:SF3">
    <property type="entry name" value="PROTEASOME MATURATION PROTEIN"/>
    <property type="match status" value="1"/>
</dbReference>
<keyword evidence="4" id="KW-0647">Proteasome</keyword>
<evidence type="ECO:0000313" key="5">
    <source>
        <dbReference type="Proteomes" id="UP000799429"/>
    </source>
</evidence>
<dbReference type="OrthoDB" id="15001at2759"/>
<feature type="region of interest" description="Disordered" evidence="3">
    <location>
        <begin position="1"/>
        <end position="60"/>
    </location>
</feature>
<protein>
    <submittedName>
        <fullName evidence="4">Proteasome maturation factor UMP1</fullName>
    </submittedName>
</protein>
<dbReference type="GO" id="GO:0005634">
    <property type="term" value="C:nucleus"/>
    <property type="evidence" value="ECO:0007669"/>
    <property type="project" value="TreeGrafter"/>
</dbReference>
<dbReference type="GO" id="GO:0005737">
    <property type="term" value="C:cytoplasm"/>
    <property type="evidence" value="ECO:0007669"/>
    <property type="project" value="TreeGrafter"/>
</dbReference>
<feature type="compositionally biased region" description="Low complexity" evidence="3">
    <location>
        <begin position="33"/>
        <end position="52"/>
    </location>
</feature>
<dbReference type="Proteomes" id="UP000799429">
    <property type="component" value="Unassembled WGS sequence"/>
</dbReference>
<sequence>MSLRIVPASSNPSRSTPGPSAPSAPGIHDTLRSNLSLNAPAPAPTSSSSPAPVQSTHPLEARLANWRATQDALKMQTLRMQFGIAEPVRRGMELKITGMGEWKPATLGGSASVHRDVLEGRDCEIGWEDVFKGDEMRDLPDFHTEMEARAKMNW</sequence>
<evidence type="ECO:0000313" key="4">
    <source>
        <dbReference type="EMBL" id="KAF2842336.1"/>
    </source>
</evidence>
<evidence type="ECO:0000256" key="2">
    <source>
        <dbReference type="ARBA" id="ARBA00043974"/>
    </source>
</evidence>
<keyword evidence="5" id="KW-1185">Reference proteome</keyword>
<dbReference type="GO" id="GO:0000502">
    <property type="term" value="C:proteasome complex"/>
    <property type="evidence" value="ECO:0007669"/>
    <property type="project" value="UniProtKB-KW"/>
</dbReference>
<dbReference type="EMBL" id="MU006090">
    <property type="protein sequence ID" value="KAF2842336.1"/>
    <property type="molecule type" value="Genomic_DNA"/>
</dbReference>
<dbReference type="Pfam" id="PF05348">
    <property type="entry name" value="UMP1"/>
    <property type="match status" value="1"/>
</dbReference>
<evidence type="ECO:0000256" key="3">
    <source>
        <dbReference type="SAM" id="MobiDB-lite"/>
    </source>
</evidence>
<dbReference type="GO" id="GO:0043248">
    <property type="term" value="P:proteasome assembly"/>
    <property type="evidence" value="ECO:0007669"/>
    <property type="project" value="InterPro"/>
</dbReference>
<dbReference type="PANTHER" id="PTHR12828">
    <property type="entry name" value="PROTEASOME MATURATION PROTEIN UMP1"/>
    <property type="match status" value="1"/>
</dbReference>
<accession>A0A9P4VQW5</accession>
<organism evidence="4 5">
    <name type="scientific">Patellaria atrata CBS 101060</name>
    <dbReference type="NCBI Taxonomy" id="1346257"/>
    <lineage>
        <taxon>Eukaryota</taxon>
        <taxon>Fungi</taxon>
        <taxon>Dikarya</taxon>
        <taxon>Ascomycota</taxon>
        <taxon>Pezizomycotina</taxon>
        <taxon>Dothideomycetes</taxon>
        <taxon>Dothideomycetes incertae sedis</taxon>
        <taxon>Patellariales</taxon>
        <taxon>Patellariaceae</taxon>
        <taxon>Patellaria</taxon>
    </lineage>
</organism>
<feature type="compositionally biased region" description="Low complexity" evidence="3">
    <location>
        <begin position="12"/>
        <end position="26"/>
    </location>
</feature>
<proteinExistence type="inferred from homology"/>
<comment type="similarity">
    <text evidence="2">Belongs to the POMP/UMP1 family.</text>
</comment>
<comment type="caution">
    <text evidence="4">The sequence shown here is derived from an EMBL/GenBank/DDBJ whole genome shotgun (WGS) entry which is preliminary data.</text>
</comment>
<gene>
    <name evidence="4" type="ORF">M501DRAFT_998614</name>
</gene>
<reference evidence="4" key="1">
    <citation type="journal article" date="2020" name="Stud. Mycol.">
        <title>101 Dothideomycetes genomes: a test case for predicting lifestyles and emergence of pathogens.</title>
        <authorList>
            <person name="Haridas S."/>
            <person name="Albert R."/>
            <person name="Binder M."/>
            <person name="Bloem J."/>
            <person name="Labutti K."/>
            <person name="Salamov A."/>
            <person name="Andreopoulos B."/>
            <person name="Baker S."/>
            <person name="Barry K."/>
            <person name="Bills G."/>
            <person name="Bluhm B."/>
            <person name="Cannon C."/>
            <person name="Castanera R."/>
            <person name="Culley D."/>
            <person name="Daum C."/>
            <person name="Ezra D."/>
            <person name="Gonzalez J."/>
            <person name="Henrissat B."/>
            <person name="Kuo A."/>
            <person name="Liang C."/>
            <person name="Lipzen A."/>
            <person name="Lutzoni F."/>
            <person name="Magnuson J."/>
            <person name="Mondo S."/>
            <person name="Nolan M."/>
            <person name="Ohm R."/>
            <person name="Pangilinan J."/>
            <person name="Park H.-J."/>
            <person name="Ramirez L."/>
            <person name="Alfaro M."/>
            <person name="Sun H."/>
            <person name="Tritt A."/>
            <person name="Yoshinaga Y."/>
            <person name="Zwiers L.-H."/>
            <person name="Turgeon B."/>
            <person name="Goodwin S."/>
            <person name="Spatafora J."/>
            <person name="Crous P."/>
            <person name="Grigoriev I."/>
        </authorList>
    </citation>
    <scope>NUCLEOTIDE SEQUENCE</scope>
    <source>
        <strain evidence="4">CBS 101060</strain>
    </source>
</reference>